<dbReference type="OMA" id="YPARNKY"/>
<reference evidence="6" key="1">
    <citation type="journal article" date="2015" name="BMC Genomics">
        <title>Genomic and transcriptomic analysis of the endophytic fungus Pestalotiopsis fici reveals its lifestyle and high potential for synthesis of natural products.</title>
        <authorList>
            <person name="Wang X."/>
            <person name="Zhang X."/>
            <person name="Liu L."/>
            <person name="Xiang M."/>
            <person name="Wang W."/>
            <person name="Sun X."/>
            <person name="Che Y."/>
            <person name="Guo L."/>
            <person name="Liu G."/>
            <person name="Guo L."/>
            <person name="Wang C."/>
            <person name="Yin W.B."/>
            <person name="Stadler M."/>
            <person name="Zhang X."/>
            <person name="Liu X."/>
        </authorList>
    </citation>
    <scope>NUCLEOTIDE SEQUENCE [LARGE SCALE GENOMIC DNA]</scope>
    <source>
        <strain evidence="6">W106-1 / CGMCC3.15140</strain>
    </source>
</reference>
<evidence type="ECO:0000256" key="1">
    <source>
        <dbReference type="ARBA" id="ARBA00022801"/>
    </source>
</evidence>
<dbReference type="InterPro" id="IPR029058">
    <property type="entry name" value="AB_hydrolase_fold"/>
</dbReference>
<dbReference type="Pfam" id="PF00561">
    <property type="entry name" value="Abhydrolase_1"/>
    <property type="match status" value="1"/>
</dbReference>
<dbReference type="Gene3D" id="3.40.50.1820">
    <property type="entry name" value="alpha/beta hydrolase"/>
    <property type="match status" value="1"/>
</dbReference>
<evidence type="ECO:0000256" key="2">
    <source>
        <dbReference type="ARBA" id="ARBA00038115"/>
    </source>
</evidence>
<proteinExistence type="inferred from homology"/>
<dbReference type="KEGG" id="pfy:PFICI_14621"/>
<evidence type="ECO:0000259" key="4">
    <source>
        <dbReference type="Pfam" id="PF00561"/>
    </source>
</evidence>
<dbReference type="GeneID" id="19279634"/>
<dbReference type="AlphaFoldDB" id="W3WIC1"/>
<dbReference type="InterPro" id="IPR000073">
    <property type="entry name" value="AB_hydrolase_1"/>
</dbReference>
<gene>
    <name evidence="5" type="ORF">PFICI_14621</name>
</gene>
<name>W3WIC1_PESFW</name>
<evidence type="ECO:0000313" key="6">
    <source>
        <dbReference type="Proteomes" id="UP000030651"/>
    </source>
</evidence>
<organism evidence="5 6">
    <name type="scientific">Pestalotiopsis fici (strain W106-1 / CGMCC3.15140)</name>
    <dbReference type="NCBI Taxonomy" id="1229662"/>
    <lineage>
        <taxon>Eukaryota</taxon>
        <taxon>Fungi</taxon>
        <taxon>Dikarya</taxon>
        <taxon>Ascomycota</taxon>
        <taxon>Pezizomycotina</taxon>
        <taxon>Sordariomycetes</taxon>
        <taxon>Xylariomycetidae</taxon>
        <taxon>Amphisphaeriales</taxon>
        <taxon>Sporocadaceae</taxon>
        <taxon>Pestalotiopsis</taxon>
    </lineage>
</organism>
<dbReference type="Proteomes" id="UP000030651">
    <property type="component" value="Unassembled WGS sequence"/>
</dbReference>
<comment type="similarity">
    <text evidence="2">Belongs to the AB hydrolase superfamily. FUS2 hydrolase family.</text>
</comment>
<dbReference type="GO" id="GO:0016788">
    <property type="term" value="F:hydrolase activity, acting on ester bonds"/>
    <property type="evidence" value="ECO:0007669"/>
    <property type="project" value="UniProtKB-ARBA"/>
</dbReference>
<dbReference type="HOGENOM" id="CLU_061636_0_0_1"/>
<dbReference type="EMBL" id="KI912121">
    <property type="protein sequence ID" value="ETS73675.1"/>
    <property type="molecule type" value="Genomic_DNA"/>
</dbReference>
<dbReference type="PANTHER" id="PTHR22946">
    <property type="entry name" value="DIENELACTONE HYDROLASE DOMAIN-CONTAINING PROTEIN-RELATED"/>
    <property type="match status" value="1"/>
</dbReference>
<keyword evidence="1" id="KW-0378">Hydrolase</keyword>
<dbReference type="InterPro" id="IPR050261">
    <property type="entry name" value="FrsA_esterase"/>
</dbReference>
<accession>W3WIC1</accession>
<dbReference type="OrthoDB" id="2498029at2759"/>
<protein>
    <recommendedName>
        <fullName evidence="4">AB hydrolase-1 domain-containing protein</fullName>
    </recommendedName>
</protein>
<feature type="compositionally biased region" description="Polar residues" evidence="3">
    <location>
        <begin position="1"/>
        <end position="11"/>
    </location>
</feature>
<evidence type="ECO:0000256" key="3">
    <source>
        <dbReference type="SAM" id="MobiDB-lite"/>
    </source>
</evidence>
<dbReference type="InParanoid" id="W3WIC1"/>
<feature type="region of interest" description="Disordered" evidence="3">
    <location>
        <begin position="1"/>
        <end position="22"/>
    </location>
</feature>
<evidence type="ECO:0000313" key="5">
    <source>
        <dbReference type="EMBL" id="ETS73675.1"/>
    </source>
</evidence>
<sequence>MASNEKTSLSKTGPIASDEGPSAIDMYDELEQAPRILKLSSRGKRRFPVERLIIQVEDAPDSFVPGFLHLPSDFVSPAPHDHHRTAAILLSGAGGGVAGPSCIYLSIAAKLAALSTGIPALRLDYRYPGRNKYCVEDVKAAMSCLQETYGLDRFVLIGWSFGSAPVFTIGGSDDRITGCAAMASQSAETDGIRRLAPTPVLLLHGTADTTLSPSCSAALYDMYGEMGNRHIHLFENDDHALSHNASTAEGMLLKFVVGCAGLDISNAELNRITSQVLIEEGERTELMKKGGDLRPPESLS</sequence>
<feature type="domain" description="AB hydrolase-1" evidence="4">
    <location>
        <begin position="69"/>
        <end position="212"/>
    </location>
</feature>
<dbReference type="RefSeq" id="XP_007841393.1">
    <property type="nucleotide sequence ID" value="XM_007843202.1"/>
</dbReference>
<dbReference type="PANTHER" id="PTHR22946:SF9">
    <property type="entry name" value="POLYKETIDE TRANSFERASE AF380"/>
    <property type="match status" value="1"/>
</dbReference>
<dbReference type="SUPFAM" id="SSF53474">
    <property type="entry name" value="alpha/beta-Hydrolases"/>
    <property type="match status" value="1"/>
</dbReference>
<keyword evidence="6" id="KW-1185">Reference proteome</keyword>
<dbReference type="eggNOG" id="ENOG502S6DB">
    <property type="taxonomic scope" value="Eukaryota"/>
</dbReference>